<dbReference type="AlphaFoldDB" id="A0A6A5ASW2"/>
<feature type="compositionally biased region" description="Polar residues" evidence="1">
    <location>
        <begin position="262"/>
        <end position="288"/>
    </location>
</feature>
<proteinExistence type="predicted"/>
<dbReference type="GeneID" id="68117081"/>
<evidence type="ECO:0000313" key="3">
    <source>
        <dbReference type="Proteomes" id="UP000444721"/>
    </source>
</evidence>
<protein>
    <submittedName>
        <fullName evidence="2">Uncharacterized protein</fullName>
    </submittedName>
</protein>
<organism evidence="2 3">
    <name type="scientific">Naegleria fowleri</name>
    <name type="common">Brain eating amoeba</name>
    <dbReference type="NCBI Taxonomy" id="5763"/>
    <lineage>
        <taxon>Eukaryota</taxon>
        <taxon>Discoba</taxon>
        <taxon>Heterolobosea</taxon>
        <taxon>Tetramitia</taxon>
        <taxon>Eutetramitia</taxon>
        <taxon>Vahlkampfiidae</taxon>
        <taxon>Naegleria</taxon>
    </lineage>
</organism>
<accession>A0A6A5ASW2</accession>
<sequence length="428" mass="47672">MGSGLSSSQQRTSSSTNSTGSSDAAAPSWMNGGQRPLRSSEYLVEASEGPPRFTIRKSMPSTSLERAKDEELKHREDLLTCRDLKHSSVSSLFSHNEKATERRIKDLHETTSADILHDGRSLRRTSSLPAGTHVVVDRQHQSCAAELVDGTCHKMRKKYLLTTSFLEDDYEPSEPEGCGMDTQESNDTTAMVDGGRWTASLNTQISKPYSQSFTIRRPTIPVECSSMAAEQSSYHFSQYHERILTPLLEETMEINQRGFPAENSSPSKDTPKLSSSRQQQPMEDNQQQVSTFNAATAMSPGNCIIISNHKNGNNSLIRSFSTNCFSKDVQVVQNESSRRVKGELSSTFHSLQSLYSPTKKIYHSQSAIGLRSLLHPSLDKQMLVKVPLLTVTRPDEPPCYSHLPPSLRNKNDSSSCIVHKNRQYLDVL</sequence>
<gene>
    <name evidence="2" type="ORF">FDP41_009866</name>
</gene>
<comment type="caution">
    <text evidence="2">The sequence shown here is derived from an EMBL/GenBank/DDBJ whole genome shotgun (WGS) entry which is preliminary data.</text>
</comment>
<reference evidence="2 3" key="1">
    <citation type="journal article" date="2019" name="Sci. Rep.">
        <title>Nanopore sequencing improves the draft genome of the human pathogenic amoeba Naegleria fowleri.</title>
        <authorList>
            <person name="Liechti N."/>
            <person name="Schurch N."/>
            <person name="Bruggmann R."/>
            <person name="Wittwer M."/>
        </authorList>
    </citation>
    <scope>NUCLEOTIDE SEQUENCE [LARGE SCALE GENOMIC DNA]</scope>
    <source>
        <strain evidence="2 3">ATCC 30894</strain>
    </source>
</reference>
<dbReference type="VEuPathDB" id="AmoebaDB:FDP41_009866"/>
<name>A0A6A5ASW2_NAEFO</name>
<dbReference type="EMBL" id="VFQX01000074">
    <property type="protein sequence ID" value="KAF0971643.1"/>
    <property type="molecule type" value="Genomic_DNA"/>
</dbReference>
<evidence type="ECO:0000313" key="2">
    <source>
        <dbReference type="EMBL" id="KAF0971643.1"/>
    </source>
</evidence>
<keyword evidence="3" id="KW-1185">Reference proteome</keyword>
<evidence type="ECO:0000256" key="1">
    <source>
        <dbReference type="SAM" id="MobiDB-lite"/>
    </source>
</evidence>
<dbReference type="RefSeq" id="XP_044556359.1">
    <property type="nucleotide sequence ID" value="XM_044713870.1"/>
</dbReference>
<dbReference type="VEuPathDB" id="AmoebaDB:NfTy_080750"/>
<feature type="region of interest" description="Disordered" evidence="1">
    <location>
        <begin position="258"/>
        <end position="288"/>
    </location>
</feature>
<feature type="compositionally biased region" description="Low complexity" evidence="1">
    <location>
        <begin position="1"/>
        <end position="22"/>
    </location>
</feature>
<dbReference type="VEuPathDB" id="AmoebaDB:NF0004420"/>
<dbReference type="Proteomes" id="UP000444721">
    <property type="component" value="Unassembled WGS sequence"/>
</dbReference>
<feature type="region of interest" description="Disordered" evidence="1">
    <location>
        <begin position="1"/>
        <end position="70"/>
    </location>
</feature>